<keyword evidence="2" id="KW-1185">Reference proteome</keyword>
<evidence type="ECO:0000313" key="1">
    <source>
        <dbReference type="EMBL" id="CUU25192.1"/>
    </source>
</evidence>
<dbReference type="Proteomes" id="UP000059419">
    <property type="component" value="Chromosome 1"/>
</dbReference>
<dbReference type="KEGG" id="ege:EM595_2961"/>
<gene>
    <name evidence="1" type="ORF">EM595_2961</name>
</gene>
<sequence length="36" mass="4441">MAFLPLALFKGYLRLRVKQARRVIFLVFVHYYYSFN</sequence>
<proteinExistence type="predicted"/>
<dbReference type="EMBL" id="LN907827">
    <property type="protein sequence ID" value="CUU25192.1"/>
    <property type="molecule type" value="Genomic_DNA"/>
</dbReference>
<protein>
    <submittedName>
        <fullName evidence="1">Uncharacterized protein</fullName>
    </submittedName>
</protein>
<accession>A0A0U5L772</accession>
<organism evidence="1 2">
    <name type="scientific">Duffyella gerundensis</name>
    <dbReference type="NCBI Taxonomy" id="1619313"/>
    <lineage>
        <taxon>Bacteria</taxon>
        <taxon>Pseudomonadati</taxon>
        <taxon>Pseudomonadota</taxon>
        <taxon>Gammaproteobacteria</taxon>
        <taxon>Enterobacterales</taxon>
        <taxon>Erwiniaceae</taxon>
        <taxon>Duffyella</taxon>
    </lineage>
</organism>
<dbReference type="AlphaFoldDB" id="A0A0U5L772"/>
<evidence type="ECO:0000313" key="2">
    <source>
        <dbReference type="Proteomes" id="UP000059419"/>
    </source>
</evidence>
<dbReference type="STRING" id="1619313.EM595_2961"/>
<reference evidence="2" key="1">
    <citation type="submission" date="2015-11" db="EMBL/GenBank/DDBJ databases">
        <authorList>
            <person name="Blom J."/>
        </authorList>
    </citation>
    <scope>NUCLEOTIDE SEQUENCE [LARGE SCALE GENOMIC DNA]</scope>
</reference>
<dbReference type="PATRIC" id="fig|1619313.3.peg.3073"/>
<name>A0A0U5L772_9GAMM</name>